<evidence type="ECO:0000313" key="3">
    <source>
        <dbReference type="Proteomes" id="UP000265489"/>
    </source>
</evidence>
<feature type="transmembrane region" description="Helical" evidence="1">
    <location>
        <begin position="73"/>
        <end position="93"/>
    </location>
</feature>
<dbReference type="AlphaFoldDB" id="A0A395W921"/>
<evidence type="ECO:0000313" key="2">
    <source>
        <dbReference type="EMBL" id="RGU90739.1"/>
    </source>
</evidence>
<proteinExistence type="predicted"/>
<keyword evidence="1" id="KW-1133">Transmembrane helix</keyword>
<comment type="caution">
    <text evidence="2">The sequence shown here is derived from an EMBL/GenBank/DDBJ whole genome shotgun (WGS) entry which is preliminary data.</text>
</comment>
<accession>A0A395W921</accession>
<keyword evidence="1" id="KW-0472">Membrane</keyword>
<gene>
    <name evidence="2" type="ORF">DWW32_08055</name>
</gene>
<evidence type="ECO:0008006" key="4">
    <source>
        <dbReference type="Google" id="ProtNLM"/>
    </source>
</evidence>
<evidence type="ECO:0000256" key="1">
    <source>
        <dbReference type="SAM" id="Phobius"/>
    </source>
</evidence>
<reference evidence="2 3" key="1">
    <citation type="submission" date="2018-08" db="EMBL/GenBank/DDBJ databases">
        <title>A genome reference for cultivated species of the human gut microbiota.</title>
        <authorList>
            <person name="Zou Y."/>
            <person name="Xue W."/>
            <person name="Luo G."/>
        </authorList>
    </citation>
    <scope>NUCLEOTIDE SEQUENCE [LARGE SCALE GENOMIC DNA]</scope>
    <source>
        <strain evidence="2 3">AF15-20</strain>
    </source>
</reference>
<feature type="transmembrane region" description="Helical" evidence="1">
    <location>
        <begin position="44"/>
        <end position="61"/>
    </location>
</feature>
<name>A0A395W921_9FIRM</name>
<dbReference type="EMBL" id="QRYQ01000015">
    <property type="protein sequence ID" value="RGU90739.1"/>
    <property type="molecule type" value="Genomic_DNA"/>
</dbReference>
<keyword evidence="1" id="KW-0812">Transmembrane</keyword>
<organism evidence="2 3">
    <name type="scientific">Holdemanella biformis</name>
    <dbReference type="NCBI Taxonomy" id="1735"/>
    <lineage>
        <taxon>Bacteria</taxon>
        <taxon>Bacillati</taxon>
        <taxon>Bacillota</taxon>
        <taxon>Erysipelotrichia</taxon>
        <taxon>Erysipelotrichales</taxon>
        <taxon>Erysipelotrichaceae</taxon>
        <taxon>Holdemanella</taxon>
    </lineage>
</organism>
<feature type="transmembrane region" description="Helical" evidence="1">
    <location>
        <begin position="20"/>
        <end position="37"/>
    </location>
</feature>
<protein>
    <recommendedName>
        <fullName evidence="4">GHKL domain-containing protein</fullName>
    </recommendedName>
</protein>
<dbReference type="Proteomes" id="UP000265489">
    <property type="component" value="Unassembled WGS sequence"/>
</dbReference>
<sequence length="275" mass="32760">MVDLIFQFCTIDYLNLTSNYLFMFVLIIIMYIPYLYLEKVDKKIWIFVLPITLCLFMIYTLENEDVFENVSMIILIGLFISNLIYLYFFSFTIKNIELQNEKNELHRKLKIAQNNYNNTFDFLHALIHDSHSIDMYFKNKEYEKAEYDFYVMKREIIEKFNAIYTGNTALSTAICNIDLGNTTIQHFVKCNTEEFNDADLTIFFINILNNLIEDNEPIIYVSIVDIGLNKVISIKTNLVHDFSTVERDNHRFIKKYNLKVDKEEKKITFLHLNPK</sequence>